<dbReference type="InterPro" id="IPR001810">
    <property type="entry name" value="F-box_dom"/>
</dbReference>
<feature type="domain" description="F-box" evidence="1">
    <location>
        <begin position="57"/>
        <end position="117"/>
    </location>
</feature>
<dbReference type="AlphaFoldDB" id="A0A550BXY3"/>
<keyword evidence="3" id="KW-1185">Reference proteome</keyword>
<dbReference type="Pfam" id="PF12937">
    <property type="entry name" value="F-box-like"/>
    <property type="match status" value="1"/>
</dbReference>
<evidence type="ECO:0000313" key="2">
    <source>
        <dbReference type="EMBL" id="TRM57378.1"/>
    </source>
</evidence>
<evidence type="ECO:0000259" key="1">
    <source>
        <dbReference type="Pfam" id="PF12937"/>
    </source>
</evidence>
<proteinExistence type="predicted"/>
<dbReference type="EMBL" id="VDMD01000048">
    <property type="protein sequence ID" value="TRM57378.1"/>
    <property type="molecule type" value="Genomic_DNA"/>
</dbReference>
<dbReference type="OrthoDB" id="3365698at2759"/>
<sequence>MSLCGSDAPLLDALAAIAVRLRDSQENIPAAELEQLETQARDVLHEVKRARNTHSPINRLPPELLLRIFDVIRPTFPEYRPRRPKAYLAQWGAVTLVCRYWRDVCLASASLWSTIDLCTFIERSADIPLQLFYAHPRDFKDEDKAILEDIITHHSRRVEQFHLLTYEEIPVEVYHIFRHAMPRLRSLTIKLPTLFDSDMPLLRKLVIRRCSPWTNNHFRNLTHLALYDIPESVRPSVDALLDLVAASPDLEELILIDAALDVEPDAATPSADAEQPPIVELPHLHTLQIGEFPSHHCARRLLSRLSVPDACDIRIWFLGEKFAAETPLLPFLAERTLRGPISNTTALNLTLDPNASEQLVAVRADSLHVHGCFHLASVVGTAGGIVTKLTVAAADKGNVERWTQLLRPLRHVREVTLAGEHASLFLRAMNADATLCPELEVIRVHDAELGCVLFLFFLADARAGRGTPLREMWVAQNSLSVEEEFLLNKLTPTATIKMEQESVDRVEFVGNMVQRMYPTEEYKWQDLVV</sequence>
<accession>A0A550BXY3</accession>
<evidence type="ECO:0000313" key="3">
    <source>
        <dbReference type="Proteomes" id="UP000320762"/>
    </source>
</evidence>
<comment type="caution">
    <text evidence="2">The sequence shown here is derived from an EMBL/GenBank/DDBJ whole genome shotgun (WGS) entry which is preliminary data.</text>
</comment>
<dbReference type="Proteomes" id="UP000320762">
    <property type="component" value="Unassembled WGS sequence"/>
</dbReference>
<organism evidence="2 3">
    <name type="scientific">Schizophyllum amplum</name>
    <dbReference type="NCBI Taxonomy" id="97359"/>
    <lineage>
        <taxon>Eukaryota</taxon>
        <taxon>Fungi</taxon>
        <taxon>Dikarya</taxon>
        <taxon>Basidiomycota</taxon>
        <taxon>Agaricomycotina</taxon>
        <taxon>Agaricomycetes</taxon>
        <taxon>Agaricomycetidae</taxon>
        <taxon>Agaricales</taxon>
        <taxon>Schizophyllaceae</taxon>
        <taxon>Schizophyllum</taxon>
    </lineage>
</organism>
<dbReference type="Gene3D" id="1.20.1280.50">
    <property type="match status" value="1"/>
</dbReference>
<gene>
    <name evidence="2" type="ORF">BD626DRAFT_515070</name>
</gene>
<reference evidence="2 3" key="1">
    <citation type="journal article" date="2019" name="New Phytol.">
        <title>Comparative genomics reveals unique wood-decay strategies and fruiting body development in the Schizophyllaceae.</title>
        <authorList>
            <person name="Almasi E."/>
            <person name="Sahu N."/>
            <person name="Krizsan K."/>
            <person name="Balint B."/>
            <person name="Kovacs G.M."/>
            <person name="Kiss B."/>
            <person name="Cseklye J."/>
            <person name="Drula E."/>
            <person name="Henrissat B."/>
            <person name="Nagy I."/>
            <person name="Chovatia M."/>
            <person name="Adam C."/>
            <person name="LaButti K."/>
            <person name="Lipzen A."/>
            <person name="Riley R."/>
            <person name="Grigoriev I.V."/>
            <person name="Nagy L.G."/>
        </authorList>
    </citation>
    <scope>NUCLEOTIDE SEQUENCE [LARGE SCALE GENOMIC DNA]</scope>
    <source>
        <strain evidence="2 3">NL-1724</strain>
    </source>
</reference>
<name>A0A550BXY3_9AGAR</name>
<dbReference type="STRING" id="97359.A0A550BXY3"/>
<protein>
    <recommendedName>
        <fullName evidence="1">F-box domain-containing protein</fullName>
    </recommendedName>
</protein>